<accession>A0A4V0YZU3</accession>
<evidence type="ECO:0000256" key="5">
    <source>
        <dbReference type="ARBA" id="ARBA00022840"/>
    </source>
</evidence>
<evidence type="ECO:0000259" key="9">
    <source>
        <dbReference type="PROSITE" id="PS51986"/>
    </source>
</evidence>
<dbReference type="SUPFAM" id="SSF54368">
    <property type="entry name" value="Glutamine synthetase, N-terminal domain"/>
    <property type="match status" value="1"/>
</dbReference>
<reference evidence="11 12" key="1">
    <citation type="submission" date="2019-01" db="EMBL/GenBank/DDBJ databases">
        <title>Ktedonosporobacter rubrisoli SCAWS-G2.</title>
        <authorList>
            <person name="Huang Y."/>
            <person name="Yan B."/>
        </authorList>
    </citation>
    <scope>NUCLEOTIDE SEQUENCE [LARGE SCALE GENOMIC DNA]</scope>
    <source>
        <strain evidence="11 12">SCAWS-G2</strain>
    </source>
</reference>
<proteinExistence type="inferred from homology"/>
<feature type="domain" description="GS catalytic" evidence="10">
    <location>
        <begin position="111"/>
        <end position="447"/>
    </location>
</feature>
<evidence type="ECO:0000256" key="6">
    <source>
        <dbReference type="ARBA" id="ARBA00022842"/>
    </source>
</evidence>
<name>A0A4V0YZU3_KTERU</name>
<protein>
    <submittedName>
        <fullName evidence="11">Glutamine synthetase</fullName>
    </submittedName>
</protein>
<dbReference type="Proteomes" id="UP000290365">
    <property type="component" value="Chromosome"/>
</dbReference>
<dbReference type="PANTHER" id="PTHR43785:SF2">
    <property type="entry name" value="TYPE-1 GLUTAMINE SYNTHETASE 1"/>
    <property type="match status" value="1"/>
</dbReference>
<comment type="similarity">
    <text evidence="2 7 8">Belongs to the glutamine synthetase family.</text>
</comment>
<evidence type="ECO:0000313" key="11">
    <source>
        <dbReference type="EMBL" id="QBD80921.1"/>
    </source>
</evidence>
<dbReference type="SMART" id="SM01230">
    <property type="entry name" value="Gln-synt_C"/>
    <property type="match status" value="1"/>
</dbReference>
<dbReference type="EMBL" id="CP035758">
    <property type="protein sequence ID" value="QBD80921.1"/>
    <property type="molecule type" value="Genomic_DNA"/>
</dbReference>
<keyword evidence="5" id="KW-0067">ATP-binding</keyword>
<dbReference type="InterPro" id="IPR008146">
    <property type="entry name" value="Gln_synth_cat_dom"/>
</dbReference>
<dbReference type="InterPro" id="IPR014746">
    <property type="entry name" value="Gln_synth/guanido_kin_cat_dom"/>
</dbReference>
<dbReference type="OrthoDB" id="9807095at2"/>
<dbReference type="PROSITE" id="PS51987">
    <property type="entry name" value="GS_CATALYTIC"/>
    <property type="match status" value="1"/>
</dbReference>
<feature type="domain" description="GS beta-grasp" evidence="9">
    <location>
        <begin position="13"/>
        <end position="104"/>
    </location>
</feature>
<dbReference type="Pfam" id="PF16952">
    <property type="entry name" value="Gln-synt_N_2"/>
    <property type="match status" value="1"/>
</dbReference>
<dbReference type="GO" id="GO:0005524">
    <property type="term" value="F:ATP binding"/>
    <property type="evidence" value="ECO:0007669"/>
    <property type="project" value="UniProtKB-KW"/>
</dbReference>
<evidence type="ECO:0000256" key="2">
    <source>
        <dbReference type="ARBA" id="ARBA00009897"/>
    </source>
</evidence>
<dbReference type="GO" id="GO:0004356">
    <property type="term" value="F:glutamine synthetase activity"/>
    <property type="evidence" value="ECO:0007669"/>
    <property type="project" value="InterPro"/>
</dbReference>
<dbReference type="InterPro" id="IPR036651">
    <property type="entry name" value="Gln_synt_N_sf"/>
</dbReference>
<dbReference type="RefSeq" id="WP_129891983.1">
    <property type="nucleotide sequence ID" value="NZ_CP035758.1"/>
</dbReference>
<evidence type="ECO:0000256" key="3">
    <source>
        <dbReference type="ARBA" id="ARBA00022598"/>
    </source>
</evidence>
<dbReference type="PROSITE" id="PS51986">
    <property type="entry name" value="GS_BETA_GRASP"/>
    <property type="match status" value="1"/>
</dbReference>
<keyword evidence="3" id="KW-0436">Ligase</keyword>
<evidence type="ECO:0000259" key="10">
    <source>
        <dbReference type="PROSITE" id="PS51987"/>
    </source>
</evidence>
<dbReference type="SUPFAM" id="SSF55931">
    <property type="entry name" value="Glutamine synthetase/guanido kinase"/>
    <property type="match status" value="1"/>
</dbReference>
<gene>
    <name evidence="11" type="ORF">EPA93_35115</name>
</gene>
<dbReference type="InterPro" id="IPR008147">
    <property type="entry name" value="Gln_synt_N"/>
</dbReference>
<keyword evidence="12" id="KW-1185">Reference proteome</keyword>
<evidence type="ECO:0000256" key="4">
    <source>
        <dbReference type="ARBA" id="ARBA00022741"/>
    </source>
</evidence>
<dbReference type="Gene3D" id="3.10.20.70">
    <property type="entry name" value="Glutamine synthetase, N-terminal domain"/>
    <property type="match status" value="1"/>
</dbReference>
<dbReference type="Pfam" id="PF00120">
    <property type="entry name" value="Gln-synt_C"/>
    <property type="match status" value="1"/>
</dbReference>
<keyword evidence="6" id="KW-0460">Magnesium</keyword>
<evidence type="ECO:0000256" key="1">
    <source>
        <dbReference type="ARBA" id="ARBA00001946"/>
    </source>
</evidence>
<sequence>MNVQDVLQSARTANLRLVRFQYCDNGGVIRGKATHASRLPTRISEGIGQTLAMGAWTGVETLAAVERMGPVGEFRLIPDPQTFSILPYVPNTASMMCDMITLDGQPWAADPRAFLKRMLARLARQGRRCEASVEHEFYFARQEMGKYVPADRSLCYSTNGLDEQAEVMDAVLAALEAQGILIELFHTELGPSQQELSIHHSEALRAADTVCLVRETVRGVARKFDLLATFAPKPFIDQAGSGAHIHFSLWEGKRNLFYDPTQPGTLSQLGRHFIGGVLHHLRGLLALSCGSVNSYSRLLPHFWSSAYIAWGFDNREGAIRVPSTFWGREGDSLNLELKCADHSGNPYLALGGLLAAGLDGVERRLEPGEPVAIDPGNFSDAEREQRGIRRLPTTLSEALDALEQDQVLLDALGPLLSAAYLAVKRNEVDFFKDKSPEEIAAQHFYKF</sequence>
<evidence type="ECO:0000256" key="8">
    <source>
        <dbReference type="RuleBase" id="RU000384"/>
    </source>
</evidence>
<evidence type="ECO:0000313" key="12">
    <source>
        <dbReference type="Proteomes" id="UP000290365"/>
    </source>
</evidence>
<dbReference type="InterPro" id="IPR027303">
    <property type="entry name" value="Gln_synth_gly_rich_site"/>
</dbReference>
<dbReference type="KEGG" id="kbs:EPA93_35115"/>
<dbReference type="AlphaFoldDB" id="A0A4V0YZU3"/>
<keyword evidence="4" id="KW-0547">Nucleotide-binding</keyword>
<evidence type="ECO:0000256" key="7">
    <source>
        <dbReference type="PROSITE-ProRule" id="PRU01330"/>
    </source>
</evidence>
<dbReference type="Gene3D" id="3.30.590.10">
    <property type="entry name" value="Glutamine synthetase/guanido kinase, catalytic domain"/>
    <property type="match status" value="1"/>
</dbReference>
<comment type="cofactor">
    <cofactor evidence="1">
        <name>Mg(2+)</name>
        <dbReference type="ChEBI" id="CHEBI:18420"/>
    </cofactor>
</comment>
<organism evidence="11 12">
    <name type="scientific">Ktedonosporobacter rubrisoli</name>
    <dbReference type="NCBI Taxonomy" id="2509675"/>
    <lineage>
        <taxon>Bacteria</taxon>
        <taxon>Bacillati</taxon>
        <taxon>Chloroflexota</taxon>
        <taxon>Ktedonobacteria</taxon>
        <taxon>Ktedonobacterales</taxon>
        <taxon>Ktedonosporobacteraceae</taxon>
        <taxon>Ktedonosporobacter</taxon>
    </lineage>
</organism>
<dbReference type="PANTHER" id="PTHR43785">
    <property type="entry name" value="GAMMA-GLUTAMYLPUTRESCINE SYNTHETASE"/>
    <property type="match status" value="1"/>
</dbReference>
<dbReference type="PROSITE" id="PS00181">
    <property type="entry name" value="GLNA_ATP"/>
    <property type="match status" value="1"/>
</dbReference>
<dbReference type="GO" id="GO:0006542">
    <property type="term" value="P:glutamine biosynthetic process"/>
    <property type="evidence" value="ECO:0007669"/>
    <property type="project" value="InterPro"/>
</dbReference>